<dbReference type="GO" id="GO:0000172">
    <property type="term" value="C:ribonuclease MRP complex"/>
    <property type="evidence" value="ECO:0007669"/>
    <property type="project" value="InterPro"/>
</dbReference>
<dbReference type="AlphaFoldDB" id="A0AAW1NXB7"/>
<evidence type="ECO:0000313" key="6">
    <source>
        <dbReference type="EMBL" id="KAK9798520.1"/>
    </source>
</evidence>
<keyword evidence="2" id="KW-0819">tRNA processing</keyword>
<dbReference type="Pfam" id="PF08170">
    <property type="entry name" value="POPLD"/>
    <property type="match status" value="1"/>
</dbReference>
<dbReference type="GO" id="GO:0001682">
    <property type="term" value="P:tRNA 5'-leader removal"/>
    <property type="evidence" value="ECO:0007669"/>
    <property type="project" value="InterPro"/>
</dbReference>
<evidence type="ECO:0000259" key="4">
    <source>
        <dbReference type="Pfam" id="PF06978"/>
    </source>
</evidence>
<accession>A0AAW1NXB7</accession>
<organism evidence="6 7">
    <name type="scientific">Symbiochloris irregularis</name>
    <dbReference type="NCBI Taxonomy" id="706552"/>
    <lineage>
        <taxon>Eukaryota</taxon>
        <taxon>Viridiplantae</taxon>
        <taxon>Chlorophyta</taxon>
        <taxon>core chlorophytes</taxon>
        <taxon>Trebouxiophyceae</taxon>
        <taxon>Trebouxiales</taxon>
        <taxon>Trebouxiaceae</taxon>
        <taxon>Symbiochloris</taxon>
    </lineage>
</organism>
<evidence type="ECO:0000256" key="1">
    <source>
        <dbReference type="ARBA" id="ARBA00004123"/>
    </source>
</evidence>
<dbReference type="InterPro" id="IPR039182">
    <property type="entry name" value="Pop1"/>
</dbReference>
<keyword evidence="3" id="KW-0539">Nucleus</keyword>
<dbReference type="InterPro" id="IPR009723">
    <property type="entry name" value="Pop1_N"/>
</dbReference>
<dbReference type="Proteomes" id="UP001465755">
    <property type="component" value="Unassembled WGS sequence"/>
</dbReference>
<comment type="subcellular location">
    <subcellularLocation>
        <location evidence="1">Nucleus</location>
    </subcellularLocation>
</comment>
<dbReference type="PANTHER" id="PTHR22731:SF3">
    <property type="entry name" value="RIBONUCLEASES P_MRP PROTEIN SUBUNIT POP1"/>
    <property type="match status" value="1"/>
</dbReference>
<name>A0AAW1NXB7_9CHLO</name>
<feature type="domain" description="Pop1 N-terminal" evidence="4">
    <location>
        <begin position="137"/>
        <end position="194"/>
    </location>
</feature>
<proteinExistence type="predicted"/>
<dbReference type="Pfam" id="PF06978">
    <property type="entry name" value="POP1_N"/>
    <property type="match status" value="1"/>
</dbReference>
<dbReference type="EMBL" id="JALJOQ010000098">
    <property type="protein sequence ID" value="KAK9798520.1"/>
    <property type="molecule type" value="Genomic_DNA"/>
</dbReference>
<evidence type="ECO:0000256" key="2">
    <source>
        <dbReference type="ARBA" id="ARBA00022694"/>
    </source>
</evidence>
<sequence length="539" mass="58530">MDPPLPDLPRALEVKKFAEARGPEVQALEAALKSSEAVHFGALALPRQLRRRTRTHTSYKHFRRPNKRLTARRLAAKADQLTLPQPVSPGSAHDNGSAAQAGWEALVCRRMRRARGPMQAREEASCCQEPVPGGKRRLETHTWHAKRFKMTQRWGTCLAEGVVGKGHGSRALLASMHNGCLLHDASYWCPVQLTASLPQLASTLQLLRALPCSEGKLTTGQEWRIVLHIIPGTSQEKRSTAICPASALLLPPSEAQSAGVPSKEHRLLLWLHPAAYQDAVAALKAASQQSGAVLQSRLHALRRLELLGPGSFKLLQHLLSGAKITPDMLFGQAVSLMIPDQRLRLPEHGLVLRCQSALTGEAPAARLSAVGLSADEADAEQAAAQEGCSASCPATLIPHTSDGPNTPQGFSLILQSRWVLPMWRAFTFAGSVRVCGQREWRWAASALMHPSFPWDYPDTAAGAAELEVQDAEEGRKAALRPKNRFMFRSTQWAWQLLAASLQGQGLADGNILPAGISLQHDQSAHGGMASPSQRQTSRG</sequence>
<gene>
    <name evidence="6" type="ORF">WJX73_006734</name>
</gene>
<dbReference type="GO" id="GO:0005655">
    <property type="term" value="C:nucleolar ribonuclease P complex"/>
    <property type="evidence" value="ECO:0007669"/>
    <property type="project" value="InterPro"/>
</dbReference>
<comment type="caution">
    <text evidence="6">The sequence shown here is derived from an EMBL/GenBank/DDBJ whole genome shotgun (WGS) entry which is preliminary data.</text>
</comment>
<dbReference type="PANTHER" id="PTHR22731">
    <property type="entry name" value="RIBONUCLEASES P/MRP PROTEIN SUBUNIT POP1"/>
    <property type="match status" value="1"/>
</dbReference>
<dbReference type="InterPro" id="IPR012590">
    <property type="entry name" value="POPLD_dom"/>
</dbReference>
<feature type="domain" description="POPLD" evidence="5">
    <location>
        <begin position="409"/>
        <end position="484"/>
    </location>
</feature>
<evidence type="ECO:0000256" key="3">
    <source>
        <dbReference type="ARBA" id="ARBA00023242"/>
    </source>
</evidence>
<evidence type="ECO:0000259" key="5">
    <source>
        <dbReference type="Pfam" id="PF08170"/>
    </source>
</evidence>
<evidence type="ECO:0000313" key="7">
    <source>
        <dbReference type="Proteomes" id="UP001465755"/>
    </source>
</evidence>
<reference evidence="6 7" key="1">
    <citation type="journal article" date="2024" name="Nat. Commun.">
        <title>Phylogenomics reveals the evolutionary origins of lichenization in chlorophyte algae.</title>
        <authorList>
            <person name="Puginier C."/>
            <person name="Libourel C."/>
            <person name="Otte J."/>
            <person name="Skaloud P."/>
            <person name="Haon M."/>
            <person name="Grisel S."/>
            <person name="Petersen M."/>
            <person name="Berrin J.G."/>
            <person name="Delaux P.M."/>
            <person name="Dal Grande F."/>
            <person name="Keller J."/>
        </authorList>
    </citation>
    <scope>NUCLEOTIDE SEQUENCE [LARGE SCALE GENOMIC DNA]</scope>
    <source>
        <strain evidence="6 7">SAG 2036</strain>
    </source>
</reference>
<protein>
    <submittedName>
        <fullName evidence="6">Uncharacterized protein</fullName>
    </submittedName>
</protein>
<keyword evidence="7" id="KW-1185">Reference proteome</keyword>